<dbReference type="SUPFAM" id="SSF55166">
    <property type="entry name" value="Hedgehog/DD-peptidase"/>
    <property type="match status" value="1"/>
</dbReference>
<reference evidence="3 4" key="1">
    <citation type="submission" date="2020-05" db="EMBL/GenBank/DDBJ databases">
        <title>Aquincola sp. isolate from soil.</title>
        <authorList>
            <person name="Han J."/>
            <person name="Kim D.-U."/>
        </authorList>
    </citation>
    <scope>NUCLEOTIDE SEQUENCE [LARGE SCALE GENOMIC DNA]</scope>
    <source>
        <strain evidence="3 4">S2</strain>
    </source>
</reference>
<evidence type="ECO:0000259" key="2">
    <source>
        <dbReference type="Pfam" id="PF13539"/>
    </source>
</evidence>
<dbReference type="Proteomes" id="UP000737171">
    <property type="component" value="Unassembled WGS sequence"/>
</dbReference>
<evidence type="ECO:0000313" key="4">
    <source>
        <dbReference type="Proteomes" id="UP000737171"/>
    </source>
</evidence>
<feature type="domain" description="Peptidase M15C" evidence="2">
    <location>
        <begin position="208"/>
        <end position="272"/>
    </location>
</feature>
<organism evidence="3 4">
    <name type="scientific">Pseudaquabacterium terrae</name>
    <dbReference type="NCBI Taxonomy" id="2732868"/>
    <lineage>
        <taxon>Bacteria</taxon>
        <taxon>Pseudomonadati</taxon>
        <taxon>Pseudomonadota</taxon>
        <taxon>Betaproteobacteria</taxon>
        <taxon>Burkholderiales</taxon>
        <taxon>Sphaerotilaceae</taxon>
        <taxon>Pseudaquabacterium</taxon>
    </lineage>
</organism>
<evidence type="ECO:0000313" key="3">
    <source>
        <dbReference type="EMBL" id="NRF69447.1"/>
    </source>
</evidence>
<dbReference type="Gene3D" id="3.30.1380.10">
    <property type="match status" value="1"/>
</dbReference>
<keyword evidence="1" id="KW-1133">Transmembrane helix</keyword>
<keyword evidence="1" id="KW-0472">Membrane</keyword>
<keyword evidence="4" id="KW-1185">Reference proteome</keyword>
<dbReference type="InterPro" id="IPR009045">
    <property type="entry name" value="Zn_M74/Hedgehog-like"/>
</dbReference>
<evidence type="ECO:0000256" key="1">
    <source>
        <dbReference type="SAM" id="Phobius"/>
    </source>
</evidence>
<dbReference type="RefSeq" id="WP_173126338.1">
    <property type="nucleotide sequence ID" value="NZ_JABRWJ010000006.1"/>
</dbReference>
<dbReference type="EMBL" id="JABRWJ010000006">
    <property type="protein sequence ID" value="NRF69447.1"/>
    <property type="molecule type" value="Genomic_DNA"/>
</dbReference>
<dbReference type="CDD" id="cd14845">
    <property type="entry name" value="L-Ala-D-Glu_peptidase_like"/>
    <property type="match status" value="1"/>
</dbReference>
<gene>
    <name evidence="3" type="ORF">HLB44_20815</name>
</gene>
<keyword evidence="1" id="KW-0812">Transmembrane</keyword>
<dbReference type="Pfam" id="PF13539">
    <property type="entry name" value="Peptidase_M15_4"/>
    <property type="match status" value="1"/>
</dbReference>
<proteinExistence type="predicted"/>
<feature type="transmembrane region" description="Helical" evidence="1">
    <location>
        <begin position="77"/>
        <end position="96"/>
    </location>
</feature>
<comment type="caution">
    <text evidence="3">The sequence shown here is derived from an EMBL/GenBank/DDBJ whole genome shotgun (WGS) entry which is preliminary data.</text>
</comment>
<name>A0ABX2ELB5_9BURK</name>
<protein>
    <submittedName>
        <fullName evidence="3">M15 family metallopeptidase</fullName>
    </submittedName>
</protein>
<dbReference type="InterPro" id="IPR039561">
    <property type="entry name" value="Peptidase_M15C"/>
</dbReference>
<sequence length="286" mass="31131">MLLGIVLYFLAATVLLAVWLLPPVRVRAQAWMLGAAGRGHAATQRWLGAGGAAVTQVQAGAWRRGAAVLRTLLRQRWPIAAALAVLLLLPAGALLLRTAHRFDGYDHTAARAVDERIAALLQGEQLVAPPPLPPELFTAGELAVARPLLGSASRQWELLDADFRQRLLLVFKQLKEQHGYDAVLLEGYRSPERQAALAALGPAVTQAAPFESYHQHGLAADVAFLRDGRIVISEADPWAKRGYEHYGALAESLGLQWGGRWRSLLDYGHVELRRPGVQRQAAGPAR</sequence>
<accession>A0ABX2ELB5</accession>